<dbReference type="Proteomes" id="UP000054270">
    <property type="component" value="Unassembled WGS sequence"/>
</dbReference>
<organism evidence="3 4">
    <name type="scientific">Hypholoma sublateritium (strain FD-334 SS-4)</name>
    <dbReference type="NCBI Taxonomy" id="945553"/>
    <lineage>
        <taxon>Eukaryota</taxon>
        <taxon>Fungi</taxon>
        <taxon>Dikarya</taxon>
        <taxon>Basidiomycota</taxon>
        <taxon>Agaricomycotina</taxon>
        <taxon>Agaricomycetes</taxon>
        <taxon>Agaricomycetidae</taxon>
        <taxon>Agaricales</taxon>
        <taxon>Agaricineae</taxon>
        <taxon>Strophariaceae</taxon>
        <taxon>Hypholoma</taxon>
    </lineage>
</organism>
<evidence type="ECO:0000313" key="3">
    <source>
        <dbReference type="EMBL" id="KJA13908.1"/>
    </source>
</evidence>
<reference evidence="4" key="1">
    <citation type="submission" date="2014-04" db="EMBL/GenBank/DDBJ databases">
        <title>Evolutionary Origins and Diversification of the Mycorrhizal Mutualists.</title>
        <authorList>
            <consortium name="DOE Joint Genome Institute"/>
            <consortium name="Mycorrhizal Genomics Consortium"/>
            <person name="Kohler A."/>
            <person name="Kuo A."/>
            <person name="Nagy L.G."/>
            <person name="Floudas D."/>
            <person name="Copeland A."/>
            <person name="Barry K.W."/>
            <person name="Cichocki N."/>
            <person name="Veneault-Fourrey C."/>
            <person name="LaButti K."/>
            <person name="Lindquist E.A."/>
            <person name="Lipzen A."/>
            <person name="Lundell T."/>
            <person name="Morin E."/>
            <person name="Murat C."/>
            <person name="Riley R."/>
            <person name="Ohm R."/>
            <person name="Sun H."/>
            <person name="Tunlid A."/>
            <person name="Henrissat B."/>
            <person name="Grigoriev I.V."/>
            <person name="Hibbett D.S."/>
            <person name="Martin F."/>
        </authorList>
    </citation>
    <scope>NUCLEOTIDE SEQUENCE [LARGE SCALE GENOMIC DNA]</scope>
    <source>
        <strain evidence="4">FD-334 SS-4</strain>
    </source>
</reference>
<evidence type="ECO:0000256" key="1">
    <source>
        <dbReference type="ARBA" id="ARBA00022737"/>
    </source>
</evidence>
<gene>
    <name evidence="3" type="ORF">HYPSUDRAFT_103940</name>
</gene>
<dbReference type="OMA" id="MPAFSFN"/>
<proteinExistence type="predicted"/>
<feature type="non-terminal residue" evidence="3">
    <location>
        <position position="1"/>
    </location>
</feature>
<protein>
    <recommendedName>
        <fullName evidence="2">Nephrocystin 3-like N-terminal domain-containing protein</fullName>
    </recommendedName>
</protein>
<dbReference type="EMBL" id="KN817706">
    <property type="protein sequence ID" value="KJA13908.1"/>
    <property type="molecule type" value="Genomic_DNA"/>
</dbReference>
<dbReference type="SUPFAM" id="SSF52540">
    <property type="entry name" value="P-loop containing nucleoside triphosphate hydrolases"/>
    <property type="match status" value="1"/>
</dbReference>
<feature type="non-terminal residue" evidence="3">
    <location>
        <position position="274"/>
    </location>
</feature>
<dbReference type="InterPro" id="IPR027417">
    <property type="entry name" value="P-loop_NTPase"/>
</dbReference>
<name>A0A0D2LST4_HYPSF</name>
<dbReference type="InterPro" id="IPR056884">
    <property type="entry name" value="NPHP3-like_N"/>
</dbReference>
<dbReference type="PANTHER" id="PTHR10039:SF14">
    <property type="entry name" value="NACHT DOMAIN-CONTAINING PROTEIN"/>
    <property type="match status" value="1"/>
</dbReference>
<dbReference type="PANTHER" id="PTHR10039">
    <property type="entry name" value="AMELOGENIN"/>
    <property type="match status" value="1"/>
</dbReference>
<accession>A0A0D2LST4</accession>
<dbReference type="AlphaFoldDB" id="A0A0D2LST4"/>
<dbReference type="Gene3D" id="3.40.50.300">
    <property type="entry name" value="P-loop containing nucleotide triphosphate hydrolases"/>
    <property type="match status" value="1"/>
</dbReference>
<evidence type="ECO:0000259" key="2">
    <source>
        <dbReference type="Pfam" id="PF24883"/>
    </source>
</evidence>
<keyword evidence="4" id="KW-1185">Reference proteome</keyword>
<dbReference type="Pfam" id="PF24883">
    <property type="entry name" value="NPHP3_N"/>
    <property type="match status" value="1"/>
</dbReference>
<keyword evidence="1" id="KW-0677">Repeat</keyword>
<sequence length="274" mass="30546">GAFHDSGRKYDGPKCQARTRNAILAMINTWLSGEQRDCGMLWLYGPGGAGKSAIAQTISQLCYERGVLAASFFFAKGIPGLNTEKHLMATIAHQISLSVPETRRFIAQAVESDPAVFQGTLETQLNTLIVNPLLLAFAERRPSARRPARLVVIDGLDECQGANVQRYIVRILSTALIHRRVPLFILVSSRPEPPIRDSFNSYDLRELITTLVLDDAYLPDAEIKRFLWTKFDAIKAAHPLRTYIPPAWPSPQMVHALVQRAAGQFIYASTVVRY</sequence>
<evidence type="ECO:0000313" key="4">
    <source>
        <dbReference type="Proteomes" id="UP000054270"/>
    </source>
</evidence>
<feature type="domain" description="Nephrocystin 3-like N-terminal" evidence="2">
    <location>
        <begin position="27"/>
        <end position="190"/>
    </location>
</feature>
<dbReference type="OrthoDB" id="5967843at2759"/>